<feature type="transmembrane region" description="Helical" evidence="3">
    <location>
        <begin position="266"/>
        <end position="287"/>
    </location>
</feature>
<feature type="compositionally biased region" description="Acidic residues" evidence="2">
    <location>
        <begin position="675"/>
        <end position="684"/>
    </location>
</feature>
<feature type="region of interest" description="Disordered" evidence="2">
    <location>
        <begin position="737"/>
        <end position="854"/>
    </location>
</feature>
<proteinExistence type="predicted"/>
<dbReference type="NCBIfam" id="TIGR03505">
    <property type="entry name" value="FimV_core"/>
    <property type="match status" value="1"/>
</dbReference>
<dbReference type="InterPro" id="IPR020012">
    <property type="entry name" value="LysM_FimV"/>
</dbReference>
<reference evidence="5" key="1">
    <citation type="journal article" date="2019" name="Int. J. Syst. Evol. Microbiol.">
        <title>The Global Catalogue of Microorganisms (GCM) 10K type strain sequencing project: providing services to taxonomists for standard genome sequencing and annotation.</title>
        <authorList>
            <consortium name="The Broad Institute Genomics Platform"/>
            <consortium name="The Broad Institute Genome Sequencing Center for Infectious Disease"/>
            <person name="Wu L."/>
            <person name="Ma J."/>
        </authorList>
    </citation>
    <scope>NUCLEOTIDE SEQUENCE [LARGE SCALE GENOMIC DNA]</scope>
    <source>
        <strain evidence="5">KCTC 52473</strain>
    </source>
</reference>
<comment type="caution">
    <text evidence="4">The sequence shown here is derived from an EMBL/GenBank/DDBJ whole genome shotgun (WGS) entry which is preliminary data.</text>
</comment>
<feature type="region of interest" description="Disordered" evidence="2">
    <location>
        <begin position="874"/>
        <end position="894"/>
    </location>
</feature>
<dbReference type="Gene3D" id="1.20.58.2200">
    <property type="match status" value="1"/>
</dbReference>
<feature type="compositionally biased region" description="Acidic residues" evidence="2">
    <location>
        <begin position="401"/>
        <end position="411"/>
    </location>
</feature>
<keyword evidence="3" id="KW-0472">Membrane</keyword>
<feature type="compositionally biased region" description="Acidic residues" evidence="2">
    <location>
        <begin position="585"/>
        <end position="604"/>
    </location>
</feature>
<feature type="coiled-coil region" evidence="1">
    <location>
        <begin position="153"/>
        <end position="226"/>
    </location>
</feature>
<evidence type="ECO:0000313" key="5">
    <source>
        <dbReference type="Proteomes" id="UP001595478"/>
    </source>
</evidence>
<name>A0ABV7FN03_9ALTE</name>
<keyword evidence="3" id="KW-1133">Transmembrane helix</keyword>
<feature type="compositionally biased region" description="Acidic residues" evidence="2">
    <location>
        <begin position="810"/>
        <end position="850"/>
    </location>
</feature>
<dbReference type="Proteomes" id="UP001595478">
    <property type="component" value="Unassembled WGS sequence"/>
</dbReference>
<accession>A0ABV7FN03</accession>
<dbReference type="EMBL" id="JBHRSW010000005">
    <property type="protein sequence ID" value="MFC3120515.1"/>
    <property type="molecule type" value="Genomic_DNA"/>
</dbReference>
<dbReference type="NCBIfam" id="TIGR03504">
    <property type="entry name" value="FimV_Cterm"/>
    <property type="match status" value="1"/>
</dbReference>
<feature type="compositionally biased region" description="Polar residues" evidence="2">
    <location>
        <begin position="571"/>
        <end position="580"/>
    </location>
</feature>
<evidence type="ECO:0000256" key="2">
    <source>
        <dbReference type="SAM" id="MobiDB-lite"/>
    </source>
</evidence>
<feature type="region of interest" description="Disordered" evidence="2">
    <location>
        <begin position="377"/>
        <end position="517"/>
    </location>
</feature>
<dbReference type="InterPro" id="IPR020011">
    <property type="entry name" value="FimV_C"/>
</dbReference>
<feature type="compositionally biased region" description="Acidic residues" evidence="2">
    <location>
        <begin position="434"/>
        <end position="459"/>
    </location>
</feature>
<gene>
    <name evidence="4" type="ORF">ACFOHL_02670</name>
</gene>
<evidence type="ECO:0000256" key="1">
    <source>
        <dbReference type="SAM" id="Coils"/>
    </source>
</evidence>
<dbReference type="RefSeq" id="WP_376918654.1">
    <property type="nucleotide sequence ID" value="NZ_JBHRSW010000005.1"/>
</dbReference>
<feature type="compositionally biased region" description="Basic and acidic residues" evidence="2">
    <location>
        <begin position="797"/>
        <end position="808"/>
    </location>
</feature>
<keyword evidence="5" id="KW-1185">Reference proteome</keyword>
<feature type="compositionally biased region" description="Basic and acidic residues" evidence="2">
    <location>
        <begin position="606"/>
        <end position="621"/>
    </location>
</feature>
<dbReference type="InterPro" id="IPR038440">
    <property type="entry name" value="FimV_C_sf"/>
</dbReference>
<organism evidence="4 5">
    <name type="scientific">Agaribacter flavus</name>
    <dbReference type="NCBI Taxonomy" id="1902781"/>
    <lineage>
        <taxon>Bacteria</taxon>
        <taxon>Pseudomonadati</taxon>
        <taxon>Pseudomonadota</taxon>
        <taxon>Gammaproteobacteria</taxon>
        <taxon>Alteromonadales</taxon>
        <taxon>Alteromonadaceae</taxon>
        <taxon>Agaribacter</taxon>
    </lineage>
</organism>
<sequence length="1021" mass="112013">MSIKRISLFMLVMLLIGFRPHVVESQVQIQGPRNAEDVYSGVVYGPIDATDTLWRIASRYKQDAQFSVYQTMLAIYELNPQAFENQNFNTMVNGATLRLPSDRYIARMNPQHAKAKAEADDHAFGRANSVQPTNEAGQISAENLKPEVPLVNQEDLSNTQRQLQSQLNALNRQQNAQFGAIKDQVSSSIDSVQALLDENKRLYARLDQVNNDIADLRNKVEGDVQDQIDEQLVLQKELIALVKEAQQRQLEKESESIWTKLTSTTGIILLSTGFTLVVLIALAIWLLRRPSGGQAPEKETQLEKAKESNDIVDDELVIGEIDDAASAEADELMAALEAELPVEDSDDILGEQLEDGLDEIKVDDIDDFGDLDDEMLVPNATDNEIDKTDTVDTGEVNFDAESIDLDDDEMGNESINLSDDEDEDTSAAKTVETDSTDLESLDLEEQDGQLSAADEETSTEDNASNNPDADSIVGNEETSNNDEDNALEIDGLTEQGDDDDGMPTGVSLNEDGEIDENTIDQIEQQIHQKDEEINQLTDEILSDLESVADDDTPLEADEQPEAITDIDDLLEQNSQPSSAVNRDEALDENTESDDDPIDTSEADSDSIQKEAEGSSEIESKIDSANVEGDDEIVDPDELLAELSDQVQEESNDLSDELVAELSEDELASQELDELLEEFTNDDGESNVSTQGESSEAVDPQTDASVSDVDSEEIDLEAEALPIDSTDSLANDLLEELTEENEVKDELDSLLEEMGEANDAEESDQDFIDDLLDDIPSLSDNTDEGSESAPTDAEQADDTDKQIEPKTNDEALSDDDDFLADLPDLDEWLDEETASSDGEALDDGENSESDDLAAIAESDFDSILAEIDDVADILDEEDAPSAFNEEKSPAAPELEEEIDASGLDLHALMSENEKDPDFTDPVEDFVDVDDLIIESDVADPKTDNDLALDLGSSLDKLKENDNLANKPETLDVDQAGNLDLAQVYIDMEDYEAASEVLNEVIENGSDEQINEAKELLASIQKQ</sequence>
<keyword evidence="1" id="KW-0175">Coiled coil</keyword>
<feature type="compositionally biased region" description="Acidic residues" evidence="2">
    <location>
        <begin position="627"/>
        <end position="639"/>
    </location>
</feature>
<feature type="compositionally biased region" description="Acidic residues" evidence="2">
    <location>
        <begin position="646"/>
        <end position="656"/>
    </location>
</feature>
<feature type="region of interest" description="Disordered" evidence="2">
    <location>
        <begin position="541"/>
        <end position="656"/>
    </location>
</feature>
<feature type="compositionally biased region" description="Acidic residues" evidence="2">
    <location>
        <begin position="737"/>
        <end position="772"/>
    </location>
</feature>
<keyword evidence="3" id="KW-0812">Transmembrane</keyword>
<feature type="compositionally biased region" description="Acidic residues" evidence="2">
    <location>
        <begin position="541"/>
        <end position="570"/>
    </location>
</feature>
<evidence type="ECO:0000313" key="4">
    <source>
        <dbReference type="EMBL" id="MFC3120515.1"/>
    </source>
</evidence>
<feature type="region of interest" description="Disordered" evidence="2">
    <location>
        <begin position="675"/>
        <end position="712"/>
    </location>
</feature>
<evidence type="ECO:0000256" key="3">
    <source>
        <dbReference type="SAM" id="Phobius"/>
    </source>
</evidence>
<protein>
    <submittedName>
        <fullName evidence="4">FimV/HubP family polar landmark protein</fullName>
    </submittedName>
</protein>